<evidence type="ECO:0000256" key="9">
    <source>
        <dbReference type="ARBA" id="ARBA00022857"/>
    </source>
</evidence>
<sequence>MRNIFKEIKGVRVLMNESLKRHTSIKIGGRAKFFIRAYTQEGLLNLMRLLKEKRMPYFIIGAGTNVLFPDRGYRGVIIQLRGVFQRIENHNGLFIAGAGVKLKDLLKRAMEKDYGGAEFLTGIPGTVGGAIKGNAGAFGNSISEITKGVVLLDKNLKIKYKDKTELKFGYRKSEIGEGEIILYGELKFSKKEKKRIARKMAEFLKRRRERQPWGYSAGSFFKNPLPFTAGSLIDECGLKGKRIGDAMVSKKHANFIINLGRAKSADVLRLVRLIQKRVKEKRGIELEPEVRIVC</sequence>
<feature type="domain" description="FAD-binding PCMH-type" evidence="17">
    <location>
        <begin position="26"/>
        <end position="191"/>
    </location>
</feature>
<keyword evidence="10 16" id="KW-0133">Cell shape</keyword>
<keyword evidence="9 16" id="KW-0521">NADP</keyword>
<accession>A0A7C4TCI3</accession>
<evidence type="ECO:0000256" key="12">
    <source>
        <dbReference type="ARBA" id="ARBA00023002"/>
    </source>
</evidence>
<dbReference type="GO" id="GO:0071555">
    <property type="term" value="P:cell wall organization"/>
    <property type="evidence" value="ECO:0007669"/>
    <property type="project" value="UniProtKB-KW"/>
</dbReference>
<dbReference type="EMBL" id="DTGZ01000146">
    <property type="protein sequence ID" value="HGV98184.1"/>
    <property type="molecule type" value="Genomic_DNA"/>
</dbReference>
<dbReference type="UniPathway" id="UPA00219"/>
<dbReference type="Gene3D" id="3.30.465.10">
    <property type="match status" value="1"/>
</dbReference>
<keyword evidence="11 16" id="KW-0573">Peptidoglycan synthesis</keyword>
<dbReference type="EC" id="1.3.1.98" evidence="16"/>
<dbReference type="Gene3D" id="3.30.43.10">
    <property type="entry name" value="Uridine Diphospho-n-acetylenolpyruvylglucosamine Reductase, domain 2"/>
    <property type="match status" value="1"/>
</dbReference>
<gene>
    <name evidence="16 18" type="primary">murB</name>
    <name evidence="18" type="ORF">ENV60_07805</name>
</gene>
<dbReference type="PROSITE" id="PS51387">
    <property type="entry name" value="FAD_PCMH"/>
    <property type="match status" value="1"/>
</dbReference>
<evidence type="ECO:0000256" key="6">
    <source>
        <dbReference type="ARBA" id="ARBA00022618"/>
    </source>
</evidence>
<dbReference type="InterPro" id="IPR036635">
    <property type="entry name" value="MurB_C_sf"/>
</dbReference>
<evidence type="ECO:0000256" key="8">
    <source>
        <dbReference type="ARBA" id="ARBA00022827"/>
    </source>
</evidence>
<evidence type="ECO:0000256" key="10">
    <source>
        <dbReference type="ARBA" id="ARBA00022960"/>
    </source>
</evidence>
<name>A0A7C4TCI3_UNCW3</name>
<dbReference type="InterPro" id="IPR003170">
    <property type="entry name" value="MurB"/>
</dbReference>
<dbReference type="PANTHER" id="PTHR21071">
    <property type="entry name" value="UDP-N-ACETYLENOLPYRUVOYLGLUCOSAMINE REDUCTASE"/>
    <property type="match status" value="1"/>
</dbReference>
<protein>
    <recommendedName>
        <fullName evidence="16">UDP-N-acetylenolpyruvoylglucosamine reductase</fullName>
        <ecNumber evidence="16">1.3.1.98</ecNumber>
    </recommendedName>
    <alternativeName>
        <fullName evidence="16">UDP-N-acetylmuramate dehydrogenase</fullName>
    </alternativeName>
</protein>
<reference evidence="18" key="1">
    <citation type="journal article" date="2020" name="mSystems">
        <title>Genome- and Community-Level Interaction Insights into Carbon Utilization and Element Cycling Functions of Hydrothermarchaeota in Hydrothermal Sediment.</title>
        <authorList>
            <person name="Zhou Z."/>
            <person name="Liu Y."/>
            <person name="Xu W."/>
            <person name="Pan J."/>
            <person name="Luo Z.H."/>
            <person name="Li M."/>
        </authorList>
    </citation>
    <scope>NUCLEOTIDE SEQUENCE [LARGE SCALE GENOMIC DNA]</scope>
    <source>
        <strain evidence="18">SpSt-774</strain>
    </source>
</reference>
<dbReference type="GO" id="GO:0008360">
    <property type="term" value="P:regulation of cell shape"/>
    <property type="evidence" value="ECO:0007669"/>
    <property type="project" value="UniProtKB-KW"/>
</dbReference>
<evidence type="ECO:0000256" key="11">
    <source>
        <dbReference type="ARBA" id="ARBA00022984"/>
    </source>
</evidence>
<feature type="active site" evidence="16">
    <location>
        <position position="171"/>
    </location>
</feature>
<dbReference type="GO" id="GO:0071949">
    <property type="term" value="F:FAD binding"/>
    <property type="evidence" value="ECO:0007669"/>
    <property type="project" value="InterPro"/>
</dbReference>
<dbReference type="AlphaFoldDB" id="A0A7C4TCI3"/>
<evidence type="ECO:0000259" key="17">
    <source>
        <dbReference type="PROSITE" id="PS51387"/>
    </source>
</evidence>
<dbReference type="Gene3D" id="3.90.78.10">
    <property type="entry name" value="UDP-N-acetylenolpyruvoylglucosamine reductase, C-terminal domain"/>
    <property type="match status" value="1"/>
</dbReference>
<comment type="pathway">
    <text evidence="4 16">Cell wall biogenesis; peptidoglycan biosynthesis.</text>
</comment>
<evidence type="ECO:0000313" key="18">
    <source>
        <dbReference type="EMBL" id="HGV98184.1"/>
    </source>
</evidence>
<keyword evidence="8 16" id="KW-0274">FAD</keyword>
<comment type="catalytic activity">
    <reaction evidence="15 16">
        <text>UDP-N-acetyl-alpha-D-muramate + NADP(+) = UDP-N-acetyl-3-O-(1-carboxyvinyl)-alpha-D-glucosamine + NADPH + H(+)</text>
        <dbReference type="Rhea" id="RHEA:12248"/>
        <dbReference type="ChEBI" id="CHEBI:15378"/>
        <dbReference type="ChEBI" id="CHEBI:57783"/>
        <dbReference type="ChEBI" id="CHEBI:58349"/>
        <dbReference type="ChEBI" id="CHEBI:68483"/>
        <dbReference type="ChEBI" id="CHEBI:70757"/>
        <dbReference type="EC" id="1.3.1.98"/>
    </reaction>
</comment>
<dbReference type="PANTHER" id="PTHR21071:SF4">
    <property type="entry name" value="UDP-N-ACETYLENOLPYRUVOYLGLUCOSAMINE REDUCTASE"/>
    <property type="match status" value="1"/>
</dbReference>
<dbReference type="GO" id="GO:0009252">
    <property type="term" value="P:peptidoglycan biosynthetic process"/>
    <property type="evidence" value="ECO:0007669"/>
    <property type="project" value="UniProtKB-UniRule"/>
</dbReference>
<organism evidence="18">
    <name type="scientific">candidate division WOR-3 bacterium</name>
    <dbReference type="NCBI Taxonomy" id="2052148"/>
    <lineage>
        <taxon>Bacteria</taxon>
        <taxon>Bacteria division WOR-3</taxon>
    </lineage>
</organism>
<evidence type="ECO:0000256" key="16">
    <source>
        <dbReference type="HAMAP-Rule" id="MF_00037"/>
    </source>
</evidence>
<dbReference type="InterPro" id="IPR016167">
    <property type="entry name" value="FAD-bd_PCMH_sub1"/>
</dbReference>
<evidence type="ECO:0000256" key="4">
    <source>
        <dbReference type="ARBA" id="ARBA00004752"/>
    </source>
</evidence>
<evidence type="ECO:0000256" key="2">
    <source>
        <dbReference type="ARBA" id="ARBA00003921"/>
    </source>
</evidence>
<dbReference type="HAMAP" id="MF_00037">
    <property type="entry name" value="MurB"/>
    <property type="match status" value="1"/>
</dbReference>
<dbReference type="GO" id="GO:0005829">
    <property type="term" value="C:cytosol"/>
    <property type="evidence" value="ECO:0007669"/>
    <property type="project" value="TreeGrafter"/>
</dbReference>
<dbReference type="SUPFAM" id="SSF56194">
    <property type="entry name" value="Uridine diphospho-N-Acetylenolpyruvylglucosamine reductase, MurB, C-terminal domain"/>
    <property type="match status" value="1"/>
</dbReference>
<evidence type="ECO:0000256" key="1">
    <source>
        <dbReference type="ARBA" id="ARBA00001974"/>
    </source>
</evidence>
<comment type="cofactor">
    <cofactor evidence="1 16">
        <name>FAD</name>
        <dbReference type="ChEBI" id="CHEBI:57692"/>
    </cofactor>
</comment>
<keyword evidence="6 16" id="KW-0132">Cell division</keyword>
<dbReference type="InterPro" id="IPR011601">
    <property type="entry name" value="MurB_C"/>
</dbReference>
<keyword evidence="14 16" id="KW-0961">Cell wall biogenesis/degradation</keyword>
<dbReference type="GO" id="GO:0008762">
    <property type="term" value="F:UDP-N-acetylmuramate dehydrogenase activity"/>
    <property type="evidence" value="ECO:0007669"/>
    <property type="project" value="UniProtKB-UniRule"/>
</dbReference>
<evidence type="ECO:0000256" key="15">
    <source>
        <dbReference type="ARBA" id="ARBA00048914"/>
    </source>
</evidence>
<evidence type="ECO:0000256" key="13">
    <source>
        <dbReference type="ARBA" id="ARBA00023306"/>
    </source>
</evidence>
<evidence type="ECO:0000256" key="14">
    <source>
        <dbReference type="ARBA" id="ARBA00023316"/>
    </source>
</evidence>
<comment type="similarity">
    <text evidence="16">Belongs to the MurB family.</text>
</comment>
<dbReference type="InterPro" id="IPR006094">
    <property type="entry name" value="Oxid_FAD_bind_N"/>
</dbReference>
<evidence type="ECO:0000256" key="5">
    <source>
        <dbReference type="ARBA" id="ARBA00022490"/>
    </source>
</evidence>
<dbReference type="NCBIfam" id="NF010480">
    <property type="entry name" value="PRK13905.1"/>
    <property type="match status" value="1"/>
</dbReference>
<comment type="caution">
    <text evidence="18">The sequence shown here is derived from an EMBL/GenBank/DDBJ whole genome shotgun (WGS) entry which is preliminary data.</text>
</comment>
<feature type="active site" evidence="16">
    <location>
        <position position="289"/>
    </location>
</feature>
<dbReference type="InterPro" id="IPR036318">
    <property type="entry name" value="FAD-bd_PCMH-like_sf"/>
</dbReference>
<evidence type="ECO:0000256" key="3">
    <source>
        <dbReference type="ARBA" id="ARBA00004496"/>
    </source>
</evidence>
<proteinExistence type="inferred from homology"/>
<keyword evidence="7 16" id="KW-0285">Flavoprotein</keyword>
<keyword evidence="12 16" id="KW-0560">Oxidoreductase</keyword>
<dbReference type="NCBIfam" id="TIGR00179">
    <property type="entry name" value="murB"/>
    <property type="match status" value="1"/>
</dbReference>
<keyword evidence="13 16" id="KW-0131">Cell cycle</keyword>
<keyword evidence="5 16" id="KW-0963">Cytoplasm</keyword>
<feature type="active site" description="Proton donor" evidence="16">
    <location>
        <position position="219"/>
    </location>
</feature>
<dbReference type="InterPro" id="IPR016166">
    <property type="entry name" value="FAD-bd_PCMH"/>
</dbReference>
<dbReference type="GO" id="GO:0051301">
    <property type="term" value="P:cell division"/>
    <property type="evidence" value="ECO:0007669"/>
    <property type="project" value="UniProtKB-KW"/>
</dbReference>
<evidence type="ECO:0000256" key="7">
    <source>
        <dbReference type="ARBA" id="ARBA00022630"/>
    </source>
</evidence>
<dbReference type="InterPro" id="IPR016169">
    <property type="entry name" value="FAD-bd_PCMH_sub2"/>
</dbReference>
<comment type="function">
    <text evidence="2 16">Cell wall formation.</text>
</comment>
<dbReference type="Pfam" id="PF02873">
    <property type="entry name" value="MurB_C"/>
    <property type="match status" value="1"/>
</dbReference>
<dbReference type="SUPFAM" id="SSF56176">
    <property type="entry name" value="FAD-binding/transporter-associated domain-like"/>
    <property type="match status" value="1"/>
</dbReference>
<comment type="subcellular location">
    <subcellularLocation>
        <location evidence="3 16">Cytoplasm</location>
    </subcellularLocation>
</comment>
<dbReference type="Pfam" id="PF01565">
    <property type="entry name" value="FAD_binding_4"/>
    <property type="match status" value="1"/>
</dbReference>